<keyword evidence="3" id="KW-1185">Reference proteome</keyword>
<accession>A0A1G6IQS5</accession>
<dbReference type="EMBL" id="FMZH01000001">
    <property type="protein sequence ID" value="SDC08837.1"/>
    <property type="molecule type" value="Genomic_DNA"/>
</dbReference>
<evidence type="ECO:0000256" key="1">
    <source>
        <dbReference type="SAM" id="MobiDB-lite"/>
    </source>
</evidence>
<feature type="compositionally biased region" description="Polar residues" evidence="1">
    <location>
        <begin position="1"/>
        <end position="13"/>
    </location>
</feature>
<dbReference type="AlphaFoldDB" id="A0A1G6IQS5"/>
<evidence type="ECO:0000313" key="2">
    <source>
        <dbReference type="EMBL" id="SDC08837.1"/>
    </source>
</evidence>
<feature type="region of interest" description="Disordered" evidence="1">
    <location>
        <begin position="1"/>
        <end position="50"/>
    </location>
</feature>
<proteinExistence type="predicted"/>
<dbReference type="Proteomes" id="UP000199455">
    <property type="component" value="Unassembled WGS sequence"/>
</dbReference>
<organism evidence="2 3">
    <name type="scientific">Pedobacter soli</name>
    <dbReference type="NCBI Taxonomy" id="390242"/>
    <lineage>
        <taxon>Bacteria</taxon>
        <taxon>Pseudomonadati</taxon>
        <taxon>Bacteroidota</taxon>
        <taxon>Sphingobacteriia</taxon>
        <taxon>Sphingobacteriales</taxon>
        <taxon>Sphingobacteriaceae</taxon>
        <taxon>Pedobacter</taxon>
    </lineage>
</organism>
<evidence type="ECO:0000313" key="3">
    <source>
        <dbReference type="Proteomes" id="UP000199455"/>
    </source>
</evidence>
<dbReference type="RefSeq" id="WP_156131577.1">
    <property type="nucleotide sequence ID" value="NZ_FMZH01000001.1"/>
</dbReference>
<dbReference type="STRING" id="390242.SAMN04488024_101227"/>
<reference evidence="3" key="1">
    <citation type="submission" date="2016-10" db="EMBL/GenBank/DDBJ databases">
        <authorList>
            <person name="Varghese N."/>
            <person name="Submissions S."/>
        </authorList>
    </citation>
    <scope>NUCLEOTIDE SEQUENCE [LARGE SCALE GENOMIC DNA]</scope>
    <source>
        <strain evidence="3">DSM 18609</strain>
    </source>
</reference>
<name>A0A1G6IQS5_9SPHI</name>
<gene>
    <name evidence="2" type="ORF">SAMN04488024_101227</name>
</gene>
<feature type="compositionally biased region" description="Basic and acidic residues" evidence="1">
    <location>
        <begin position="22"/>
        <end position="39"/>
    </location>
</feature>
<sequence length="50" mass="5312">MKNTKTPAESSKATAPKHAKAKGADEKVTSAKDAKKVEVTKNAPVKHKKP</sequence>
<protein>
    <submittedName>
        <fullName evidence="2">Uncharacterized protein</fullName>
    </submittedName>
</protein>